<dbReference type="Gene3D" id="3.90.550.10">
    <property type="entry name" value="Spore Coat Polysaccharide Biosynthesis Protein SpsA, Chain A"/>
    <property type="match status" value="1"/>
</dbReference>
<reference evidence="5" key="1">
    <citation type="submission" date="2022-11" db="EMBL/GenBank/DDBJ databases">
        <authorList>
            <person name="Petersen C."/>
        </authorList>
    </citation>
    <scope>NUCLEOTIDE SEQUENCE</scope>
    <source>
        <strain evidence="5">IBT 19713</strain>
    </source>
</reference>
<dbReference type="EMBL" id="JAPQKS010000002">
    <property type="protein sequence ID" value="KAJ5246197.1"/>
    <property type="molecule type" value="Genomic_DNA"/>
</dbReference>
<accession>A0A9W9PHC2</accession>
<comment type="similarity">
    <text evidence="1">Belongs to the glycosyltransferase 15 family.</text>
</comment>
<evidence type="ECO:0000256" key="3">
    <source>
        <dbReference type="ARBA" id="ARBA00022679"/>
    </source>
</evidence>
<evidence type="ECO:0000313" key="5">
    <source>
        <dbReference type="EMBL" id="KAJ5246197.1"/>
    </source>
</evidence>
<reference evidence="5" key="2">
    <citation type="journal article" date="2023" name="IMA Fungus">
        <title>Comparative genomic study of the Penicillium genus elucidates a diverse pangenome and 15 lateral gene transfer events.</title>
        <authorList>
            <person name="Petersen C."/>
            <person name="Sorensen T."/>
            <person name="Nielsen M.R."/>
            <person name="Sondergaard T.E."/>
            <person name="Sorensen J.L."/>
            <person name="Fitzpatrick D.A."/>
            <person name="Frisvad J.C."/>
            <person name="Nielsen K.L."/>
        </authorList>
    </citation>
    <scope>NUCLEOTIDE SEQUENCE</scope>
    <source>
        <strain evidence="5">IBT 19713</strain>
    </source>
</reference>
<evidence type="ECO:0000313" key="6">
    <source>
        <dbReference type="Proteomes" id="UP001150941"/>
    </source>
</evidence>
<dbReference type="SUPFAM" id="SSF53448">
    <property type="entry name" value="Nucleotide-diphospho-sugar transferases"/>
    <property type="match status" value="1"/>
</dbReference>
<evidence type="ECO:0000256" key="4">
    <source>
        <dbReference type="PIRSR" id="PIRSR018153-1"/>
    </source>
</evidence>
<dbReference type="InterPro" id="IPR002685">
    <property type="entry name" value="Glyco_trans_15"/>
</dbReference>
<dbReference type="InterPro" id="IPR029044">
    <property type="entry name" value="Nucleotide-diphossugar_trans"/>
</dbReference>
<dbReference type="Pfam" id="PF01793">
    <property type="entry name" value="Glyco_transf_15"/>
    <property type="match status" value="1"/>
</dbReference>
<keyword evidence="6" id="KW-1185">Reference proteome</keyword>
<dbReference type="RefSeq" id="XP_058333618.1">
    <property type="nucleotide sequence ID" value="XM_058470477.1"/>
</dbReference>
<evidence type="ECO:0000256" key="1">
    <source>
        <dbReference type="ARBA" id="ARBA00007677"/>
    </source>
</evidence>
<dbReference type="GO" id="GO:0005794">
    <property type="term" value="C:Golgi apparatus"/>
    <property type="evidence" value="ECO:0007669"/>
    <property type="project" value="TreeGrafter"/>
</dbReference>
<keyword evidence="2" id="KW-0328">Glycosyltransferase</keyword>
<dbReference type="PANTHER" id="PTHR31121">
    <property type="entry name" value="ALPHA-1,2 MANNOSYLTRANSFERASE KTR1"/>
    <property type="match status" value="1"/>
</dbReference>
<dbReference type="PIRSF" id="PIRSF018153">
    <property type="entry name" value="Glyco_trans_15"/>
    <property type="match status" value="1"/>
</dbReference>
<dbReference type="GO" id="GO:0006487">
    <property type="term" value="P:protein N-linked glycosylation"/>
    <property type="evidence" value="ECO:0007669"/>
    <property type="project" value="TreeGrafter"/>
</dbReference>
<organism evidence="5 6">
    <name type="scientific">Penicillium chermesinum</name>
    <dbReference type="NCBI Taxonomy" id="63820"/>
    <lineage>
        <taxon>Eukaryota</taxon>
        <taxon>Fungi</taxon>
        <taxon>Dikarya</taxon>
        <taxon>Ascomycota</taxon>
        <taxon>Pezizomycotina</taxon>
        <taxon>Eurotiomycetes</taxon>
        <taxon>Eurotiomycetidae</taxon>
        <taxon>Eurotiales</taxon>
        <taxon>Aspergillaceae</taxon>
        <taxon>Penicillium</taxon>
    </lineage>
</organism>
<name>A0A9W9PHC2_9EURO</name>
<dbReference type="GO" id="GO:0000026">
    <property type="term" value="F:alpha-1,2-mannosyltransferase activity"/>
    <property type="evidence" value="ECO:0007669"/>
    <property type="project" value="TreeGrafter"/>
</dbReference>
<dbReference type="GeneID" id="83197780"/>
<dbReference type="AlphaFoldDB" id="A0A9W9PHC2"/>
<protein>
    <submittedName>
        <fullName evidence="5">Uncharacterized protein</fullName>
    </submittedName>
</protein>
<keyword evidence="3" id="KW-0808">Transferase</keyword>
<dbReference type="GO" id="GO:0000032">
    <property type="term" value="P:cell wall mannoprotein biosynthetic process"/>
    <property type="evidence" value="ECO:0007669"/>
    <property type="project" value="TreeGrafter"/>
</dbReference>
<feature type="active site" description="Nucleophile" evidence="4">
    <location>
        <position position="340"/>
    </location>
</feature>
<dbReference type="OrthoDB" id="439943at2759"/>
<dbReference type="PANTHER" id="PTHR31121:SF2">
    <property type="entry name" value="MANNOSYLTRANSFERASE KTR5-RELATED"/>
    <property type="match status" value="1"/>
</dbReference>
<comment type="caution">
    <text evidence="5">The sequence shown here is derived from an EMBL/GenBank/DDBJ whole genome shotgun (WGS) entry which is preliminary data.</text>
</comment>
<gene>
    <name evidence="5" type="ORF">N7468_001180</name>
</gene>
<sequence length="482" mass="56174">MSFIQRLTKRLPSAPSLPLEDDSREKGRASPRFAFFRRRILFPFGTLNFDVSFASATWKRVLTLPGLNSKISEKYDKVFATGCMPIEPDGPKTPRANAAFVVLARNKELEGVVQSLKSIERHFNRWYHYPYVFLNDGDFDEEFQATVKNYTSAPVEFGKIDNSAWGFPDWVDHEVAKEGIRKQGDAAIMYGGMESYHHMCRFYSGHFYKHPLLAKYEWYWRLEPEIKYFCDITYDPFLKMIEANKTYGFTIAVKELRETVPNIFRYASAYKRKNNFESKGLWEMFLEPKPETPPEDEQKDQKLPDEILQTEPGDMNLEDIDPETMEGESYNMCHFWSNFEIARLDWFRSKEYEDFFQMMDRSGGFWNERWGDAPIHSLAAGILLGPGDIHYFRDFGYRHTTIQHCPANAPARQLPREPYLEKTTEDEKQRIEEDEYWATPDPVKENGVGCRCRCDTDIVDVEGKQGSCLNEWVDVAGGWASP</sequence>
<proteinExistence type="inferred from homology"/>
<dbReference type="Proteomes" id="UP001150941">
    <property type="component" value="Unassembled WGS sequence"/>
</dbReference>
<dbReference type="GO" id="GO:0016020">
    <property type="term" value="C:membrane"/>
    <property type="evidence" value="ECO:0007669"/>
    <property type="project" value="InterPro"/>
</dbReference>
<evidence type="ECO:0000256" key="2">
    <source>
        <dbReference type="ARBA" id="ARBA00022676"/>
    </source>
</evidence>